<dbReference type="OrthoDB" id="10028886at2759"/>
<dbReference type="AlphaFoldDB" id="E3Q2F0"/>
<dbReference type="GeneID" id="24405760"/>
<organism evidence="2">
    <name type="scientific">Colletotrichum graminicola (strain M1.001 / M2 / FGSC 10212)</name>
    <name type="common">Maize anthracnose fungus</name>
    <name type="synonym">Glomerella graminicola</name>
    <dbReference type="NCBI Taxonomy" id="645133"/>
    <lineage>
        <taxon>Eukaryota</taxon>
        <taxon>Fungi</taxon>
        <taxon>Dikarya</taxon>
        <taxon>Ascomycota</taxon>
        <taxon>Pezizomycotina</taxon>
        <taxon>Sordariomycetes</taxon>
        <taxon>Hypocreomycetidae</taxon>
        <taxon>Glomerellales</taxon>
        <taxon>Glomerellaceae</taxon>
        <taxon>Colletotrichum</taxon>
        <taxon>Colletotrichum graminicola species complex</taxon>
    </lineage>
</organism>
<protein>
    <submittedName>
        <fullName evidence="1">Uncharacterized protein</fullName>
    </submittedName>
</protein>
<reference evidence="2" key="1">
    <citation type="journal article" date="2012" name="Nat. Genet.">
        <title>Lifestyle transitions in plant pathogenic Colletotrichum fungi deciphered by genome and transcriptome analyses.</title>
        <authorList>
            <person name="O'Connell R.J."/>
            <person name="Thon M.R."/>
            <person name="Hacquard S."/>
            <person name="Amyotte S.G."/>
            <person name="Kleemann J."/>
            <person name="Torres M.F."/>
            <person name="Damm U."/>
            <person name="Buiate E.A."/>
            <person name="Epstein L."/>
            <person name="Alkan N."/>
            <person name="Altmueller J."/>
            <person name="Alvarado-Balderrama L."/>
            <person name="Bauser C.A."/>
            <person name="Becker C."/>
            <person name="Birren B.W."/>
            <person name="Chen Z."/>
            <person name="Choi J."/>
            <person name="Crouch J.A."/>
            <person name="Duvick J.P."/>
            <person name="Farman M.A."/>
            <person name="Gan P."/>
            <person name="Heiman D."/>
            <person name="Henrissat B."/>
            <person name="Howard R.J."/>
            <person name="Kabbage M."/>
            <person name="Koch C."/>
            <person name="Kracher B."/>
            <person name="Kubo Y."/>
            <person name="Law A.D."/>
            <person name="Lebrun M.-H."/>
            <person name="Lee Y.-H."/>
            <person name="Miyara I."/>
            <person name="Moore N."/>
            <person name="Neumann U."/>
            <person name="Nordstroem K."/>
            <person name="Panaccione D.G."/>
            <person name="Panstruga R."/>
            <person name="Place M."/>
            <person name="Proctor R.H."/>
            <person name="Prusky D."/>
            <person name="Rech G."/>
            <person name="Reinhardt R."/>
            <person name="Rollins J.A."/>
            <person name="Rounsley S."/>
            <person name="Schardl C.L."/>
            <person name="Schwartz D.C."/>
            <person name="Shenoy N."/>
            <person name="Shirasu K."/>
            <person name="Sikhakolli U.R."/>
            <person name="Stueber K."/>
            <person name="Sukno S.A."/>
            <person name="Sweigard J.A."/>
            <person name="Takano Y."/>
            <person name="Takahara H."/>
            <person name="Trail F."/>
            <person name="van der Does H.C."/>
            <person name="Voll L.M."/>
            <person name="Will I."/>
            <person name="Young S."/>
            <person name="Zeng Q."/>
            <person name="Zhang J."/>
            <person name="Zhou S."/>
            <person name="Dickman M.B."/>
            <person name="Schulze-Lefert P."/>
            <person name="Ver Loren van Themaat E."/>
            <person name="Ma L.-J."/>
            <person name="Vaillancourt L.J."/>
        </authorList>
    </citation>
    <scope>NUCLEOTIDE SEQUENCE [LARGE SCALE GENOMIC DNA]</scope>
    <source>
        <strain evidence="2">M1.001 / M2 / FGSC 10212</strain>
    </source>
</reference>
<dbReference type="HOGENOM" id="CLU_1277536_0_0_1"/>
<sequence>MNQAWVRSATRRPAKVVIHIDIWEAIFDQLAILEHHRTLTTLWTSSPSTESPQTTQPYINYLRHLGFLNLLSVKNFINFLHPHFMTAALQQTNHQNLNSTNDQDIIVADQITAKTPIVKRRTLLGRFAPSYLITDPATENIKNMLRFVVVYSREQNYRGEIWTGNGYEFDEERMLVQLWDDIRGSAEALQLLRGSGPYPPFLGLMENTGARIASCD</sequence>
<evidence type="ECO:0000313" key="2">
    <source>
        <dbReference type="Proteomes" id="UP000008782"/>
    </source>
</evidence>
<dbReference type="Proteomes" id="UP000008782">
    <property type="component" value="Unassembled WGS sequence"/>
</dbReference>
<dbReference type="STRING" id="645133.E3Q2F0"/>
<keyword evidence="2" id="KW-1185">Reference proteome</keyword>
<name>E3Q2F0_COLGM</name>
<dbReference type="RefSeq" id="XP_008089271.1">
    <property type="nucleotide sequence ID" value="XM_008091080.1"/>
</dbReference>
<accession>E3Q2F0</accession>
<gene>
    <name evidence="1" type="ORF">GLRG_00395</name>
</gene>
<evidence type="ECO:0000313" key="1">
    <source>
        <dbReference type="EMBL" id="EFQ25251.1"/>
    </source>
</evidence>
<proteinExistence type="predicted"/>
<dbReference type="EMBL" id="GG697331">
    <property type="protein sequence ID" value="EFQ25251.1"/>
    <property type="molecule type" value="Genomic_DNA"/>
</dbReference>
<dbReference type="VEuPathDB" id="FungiDB:GLRG_00395"/>
<dbReference type="eggNOG" id="ENOG502RKXS">
    <property type="taxonomic scope" value="Eukaryota"/>
</dbReference>